<comment type="cofactor">
    <cofactor evidence="1 12">
        <name>Mg(2+)</name>
        <dbReference type="ChEBI" id="CHEBI:18420"/>
    </cofactor>
</comment>
<keyword evidence="10 12" id="KW-0460">Magnesium</keyword>
<proteinExistence type="inferred from homology"/>
<evidence type="ECO:0000256" key="1">
    <source>
        <dbReference type="ARBA" id="ARBA00001946"/>
    </source>
</evidence>
<evidence type="ECO:0000313" key="18">
    <source>
        <dbReference type="Proteomes" id="UP000295937"/>
    </source>
</evidence>
<dbReference type="HAMAP" id="MF_00451">
    <property type="entry name" value="NDP_kinase"/>
    <property type="match status" value="1"/>
</dbReference>
<dbReference type="Proteomes" id="UP000295937">
    <property type="component" value="Unassembled WGS sequence"/>
</dbReference>
<organism evidence="17 18">
    <name type="scientific">Candidatus Pantoea edessiphila</name>
    <dbReference type="NCBI Taxonomy" id="2044610"/>
    <lineage>
        <taxon>Bacteria</taxon>
        <taxon>Pseudomonadati</taxon>
        <taxon>Pseudomonadota</taxon>
        <taxon>Gammaproteobacteria</taxon>
        <taxon>Enterobacterales</taxon>
        <taxon>Erwiniaceae</taxon>
        <taxon>Pantoea</taxon>
    </lineage>
</organism>
<dbReference type="InterPro" id="IPR001564">
    <property type="entry name" value="Nucleoside_diP_kinase"/>
</dbReference>
<keyword evidence="4 12" id="KW-0597">Phosphoprotein</keyword>
<evidence type="ECO:0000256" key="15">
    <source>
        <dbReference type="RuleBase" id="RU004013"/>
    </source>
</evidence>
<keyword evidence="6 12" id="KW-0479">Metal-binding</keyword>
<reference evidence="17 18" key="1">
    <citation type="journal article" date="2018" name="Genome Biol. Evol.">
        <title>Cladogenesis and Genomic Streamlining in Extracellular Endosymbionts of Tropical Stink Bugs.</title>
        <authorList>
            <person name="Otero-Bravo A."/>
            <person name="Goffredi S."/>
            <person name="Sabree Z.L."/>
        </authorList>
    </citation>
    <scope>NUCLEOTIDE SEQUENCE [LARGE SCALE GENOMIC DNA]</scope>
    <source>
        <strain evidence="17 18">SoEO</strain>
    </source>
</reference>
<name>A0A2P5T2X3_9GAMM</name>
<dbReference type="InterPro" id="IPR023005">
    <property type="entry name" value="Nucleoside_diP_kinase_AS"/>
</dbReference>
<evidence type="ECO:0000256" key="6">
    <source>
        <dbReference type="ARBA" id="ARBA00022723"/>
    </source>
</evidence>
<keyword evidence="5 12" id="KW-0808">Transferase</keyword>
<dbReference type="PANTHER" id="PTHR46161:SF3">
    <property type="entry name" value="NUCLEOSIDE DIPHOSPHATE KINASE DDB_G0292928-RELATED"/>
    <property type="match status" value="1"/>
</dbReference>
<dbReference type="PANTHER" id="PTHR46161">
    <property type="entry name" value="NUCLEOSIDE DIPHOSPHATE KINASE"/>
    <property type="match status" value="1"/>
</dbReference>
<dbReference type="InterPro" id="IPR036850">
    <property type="entry name" value="NDK-like_dom_sf"/>
</dbReference>
<dbReference type="GO" id="GO:0046872">
    <property type="term" value="F:metal ion binding"/>
    <property type="evidence" value="ECO:0007669"/>
    <property type="project" value="UniProtKB-KW"/>
</dbReference>
<protein>
    <recommendedName>
        <fullName evidence="12 15">Nucleoside diphosphate kinase</fullName>
        <shortName evidence="12">NDK</shortName>
        <shortName evidence="12">NDP kinase</shortName>
        <ecNumber evidence="12 15">2.7.4.6</ecNumber>
    </recommendedName>
    <alternativeName>
        <fullName evidence="12">Nucleoside-2-P kinase</fullName>
    </alternativeName>
</protein>
<feature type="binding site" evidence="12 13">
    <location>
        <position position="87"/>
    </location>
    <ligand>
        <name>ATP</name>
        <dbReference type="ChEBI" id="CHEBI:30616"/>
    </ligand>
</feature>
<dbReference type="Gene3D" id="3.30.70.141">
    <property type="entry name" value="Nucleoside diphosphate kinase-like domain"/>
    <property type="match status" value="1"/>
</dbReference>
<feature type="binding site" evidence="12 13">
    <location>
        <position position="11"/>
    </location>
    <ligand>
        <name>ATP</name>
        <dbReference type="ChEBI" id="CHEBI:30616"/>
    </ligand>
</feature>
<evidence type="ECO:0000256" key="4">
    <source>
        <dbReference type="ARBA" id="ARBA00022553"/>
    </source>
</evidence>
<dbReference type="OrthoDB" id="9801161at2"/>
<evidence type="ECO:0000256" key="3">
    <source>
        <dbReference type="ARBA" id="ARBA00022490"/>
    </source>
</evidence>
<feature type="binding site" evidence="12 13">
    <location>
        <position position="104"/>
    </location>
    <ligand>
        <name>ATP</name>
        <dbReference type="ChEBI" id="CHEBI:30616"/>
    </ligand>
</feature>
<sequence length="143" mass="16442">MAIEQTLSIIKPNVVAKNIIGKIFNRFEKKGFKIISIKMLKLSHQQAECFYKQHISKPFFKDLINFMISGPIIISVLERENAVNFHRTLIGDTNPMKALKGTLRADYADNYTENGFHGSDSIESALFEINYFFKNNEIYSNKS</sequence>
<dbReference type="PROSITE" id="PS00469">
    <property type="entry name" value="NDPK"/>
    <property type="match status" value="1"/>
</dbReference>
<dbReference type="SUPFAM" id="SSF54919">
    <property type="entry name" value="Nucleoside diphosphate kinase, NDK"/>
    <property type="match status" value="1"/>
</dbReference>
<feature type="binding site" evidence="12 13">
    <location>
        <position position="59"/>
    </location>
    <ligand>
        <name>ATP</name>
        <dbReference type="ChEBI" id="CHEBI:30616"/>
    </ligand>
</feature>
<keyword evidence="8 12" id="KW-0418">Kinase</keyword>
<evidence type="ECO:0000256" key="7">
    <source>
        <dbReference type="ARBA" id="ARBA00022741"/>
    </source>
</evidence>
<feature type="active site" description="Pros-phosphohistidine intermediate" evidence="12 13">
    <location>
        <position position="117"/>
    </location>
</feature>
<dbReference type="EMBL" id="PDKR01000001">
    <property type="protein sequence ID" value="PPI88927.1"/>
    <property type="molecule type" value="Genomic_DNA"/>
</dbReference>
<feature type="domain" description="Nucleoside diphosphate kinase-like" evidence="16">
    <location>
        <begin position="3"/>
        <end position="140"/>
    </location>
</feature>
<evidence type="ECO:0000259" key="16">
    <source>
        <dbReference type="SMART" id="SM00562"/>
    </source>
</evidence>
<comment type="catalytic activity">
    <reaction evidence="12 15">
        <text>a 2'-deoxyribonucleoside 5'-diphosphate + ATP = a 2'-deoxyribonucleoside 5'-triphosphate + ADP</text>
        <dbReference type="Rhea" id="RHEA:44640"/>
        <dbReference type="ChEBI" id="CHEBI:30616"/>
        <dbReference type="ChEBI" id="CHEBI:61560"/>
        <dbReference type="ChEBI" id="CHEBI:73316"/>
        <dbReference type="ChEBI" id="CHEBI:456216"/>
        <dbReference type="EC" id="2.7.4.6"/>
    </reaction>
</comment>
<comment type="catalytic activity">
    <reaction evidence="12">
        <text>a ribonucleoside 5'-diphosphate + ATP = a ribonucleoside 5'-triphosphate + ADP</text>
        <dbReference type="Rhea" id="RHEA:18113"/>
        <dbReference type="ChEBI" id="CHEBI:30616"/>
        <dbReference type="ChEBI" id="CHEBI:57930"/>
        <dbReference type="ChEBI" id="CHEBI:61557"/>
        <dbReference type="ChEBI" id="CHEBI:456216"/>
        <dbReference type="EC" id="2.7.4.6"/>
    </reaction>
</comment>
<keyword evidence="9 12" id="KW-0067">ATP-binding</keyword>
<evidence type="ECO:0000256" key="2">
    <source>
        <dbReference type="ARBA" id="ARBA00008142"/>
    </source>
</evidence>
<dbReference type="FunFam" id="3.30.70.141:FF:000017">
    <property type="entry name" value="Nucleoside diphosphate kinase"/>
    <property type="match status" value="1"/>
</dbReference>
<dbReference type="EC" id="2.7.4.6" evidence="12 15"/>
<evidence type="ECO:0000256" key="10">
    <source>
        <dbReference type="ARBA" id="ARBA00022842"/>
    </source>
</evidence>
<dbReference type="PROSITE" id="PS51374">
    <property type="entry name" value="NDPK_LIKE"/>
    <property type="match status" value="1"/>
</dbReference>
<evidence type="ECO:0000256" key="11">
    <source>
        <dbReference type="ARBA" id="ARBA00023080"/>
    </source>
</evidence>
<comment type="caution">
    <text evidence="17">The sequence shown here is derived from an EMBL/GenBank/DDBJ whole genome shotgun (WGS) entry which is preliminary data.</text>
</comment>
<dbReference type="SMART" id="SM00562">
    <property type="entry name" value="NDK"/>
    <property type="match status" value="1"/>
</dbReference>
<dbReference type="GO" id="GO:0006228">
    <property type="term" value="P:UTP biosynthetic process"/>
    <property type="evidence" value="ECO:0007669"/>
    <property type="project" value="UniProtKB-UniRule"/>
</dbReference>
<accession>A0A2P5T2X3</accession>
<dbReference type="NCBIfam" id="NF001908">
    <property type="entry name" value="PRK00668.1"/>
    <property type="match status" value="1"/>
</dbReference>
<keyword evidence="3 12" id="KW-0963">Cytoplasm</keyword>
<evidence type="ECO:0000256" key="13">
    <source>
        <dbReference type="PROSITE-ProRule" id="PRU00706"/>
    </source>
</evidence>
<comment type="function">
    <text evidence="12">Major role in the synthesis of nucleoside triphosphates other than ATP. The ATP gamma phosphate is transferred to the NDP beta phosphate via a ping-pong mechanism, using a phosphorylated active-site intermediate.</text>
</comment>
<dbReference type="GO" id="GO:0005524">
    <property type="term" value="F:ATP binding"/>
    <property type="evidence" value="ECO:0007669"/>
    <property type="project" value="UniProtKB-UniRule"/>
</dbReference>
<keyword evidence="7 12" id="KW-0547">Nucleotide-binding</keyword>
<comment type="subunit">
    <text evidence="12">Homotetramer.</text>
</comment>
<evidence type="ECO:0000313" key="17">
    <source>
        <dbReference type="EMBL" id="PPI88927.1"/>
    </source>
</evidence>
<dbReference type="GO" id="GO:0004550">
    <property type="term" value="F:nucleoside diphosphate kinase activity"/>
    <property type="evidence" value="ECO:0007669"/>
    <property type="project" value="UniProtKB-UniRule"/>
</dbReference>
<dbReference type="AlphaFoldDB" id="A0A2P5T2X3"/>
<dbReference type="CDD" id="cd04413">
    <property type="entry name" value="NDPk_I"/>
    <property type="match status" value="1"/>
</dbReference>
<evidence type="ECO:0000256" key="9">
    <source>
        <dbReference type="ARBA" id="ARBA00022840"/>
    </source>
</evidence>
<dbReference type="GO" id="GO:0005737">
    <property type="term" value="C:cytoplasm"/>
    <property type="evidence" value="ECO:0007669"/>
    <property type="project" value="UniProtKB-SubCell"/>
</dbReference>
<evidence type="ECO:0000256" key="14">
    <source>
        <dbReference type="RuleBase" id="RU004011"/>
    </source>
</evidence>
<dbReference type="GO" id="GO:0006241">
    <property type="term" value="P:CTP biosynthetic process"/>
    <property type="evidence" value="ECO:0007669"/>
    <property type="project" value="UniProtKB-UniRule"/>
</dbReference>
<dbReference type="InterPro" id="IPR034907">
    <property type="entry name" value="NDK-like_dom"/>
</dbReference>
<dbReference type="RefSeq" id="WP_136132354.1">
    <property type="nucleotide sequence ID" value="NZ_PDKR01000001.1"/>
</dbReference>
<evidence type="ECO:0000256" key="12">
    <source>
        <dbReference type="HAMAP-Rule" id="MF_00451"/>
    </source>
</evidence>
<comment type="subcellular location">
    <subcellularLocation>
        <location evidence="12">Cytoplasm</location>
    </subcellularLocation>
</comment>
<keyword evidence="11 12" id="KW-0546">Nucleotide metabolism</keyword>
<gene>
    <name evidence="12" type="primary">ndk</name>
    <name evidence="17" type="ORF">CRV09_01340</name>
</gene>
<feature type="binding site" evidence="12 13">
    <location>
        <position position="93"/>
    </location>
    <ligand>
        <name>ATP</name>
        <dbReference type="ChEBI" id="CHEBI:30616"/>
    </ligand>
</feature>
<feature type="binding site" evidence="12 13">
    <location>
        <position position="114"/>
    </location>
    <ligand>
        <name>ATP</name>
        <dbReference type="ChEBI" id="CHEBI:30616"/>
    </ligand>
</feature>
<comment type="similarity">
    <text evidence="2 12 13 14">Belongs to the NDK family.</text>
</comment>
<dbReference type="PRINTS" id="PR01243">
    <property type="entry name" value="NUCDPKINASE"/>
</dbReference>
<evidence type="ECO:0000256" key="5">
    <source>
        <dbReference type="ARBA" id="ARBA00022679"/>
    </source>
</evidence>
<dbReference type="GO" id="GO:0006183">
    <property type="term" value="P:GTP biosynthetic process"/>
    <property type="evidence" value="ECO:0007669"/>
    <property type="project" value="UniProtKB-UniRule"/>
</dbReference>
<evidence type="ECO:0000256" key="8">
    <source>
        <dbReference type="ARBA" id="ARBA00022777"/>
    </source>
</evidence>
<dbReference type="Pfam" id="PF00334">
    <property type="entry name" value="NDK"/>
    <property type="match status" value="1"/>
</dbReference>